<feature type="compositionally biased region" description="Basic residues" evidence="1">
    <location>
        <begin position="182"/>
        <end position="192"/>
    </location>
</feature>
<name>A0A9P6FKU6_9FUNG</name>
<feature type="compositionally biased region" description="Basic residues" evidence="1">
    <location>
        <begin position="87"/>
        <end position="124"/>
    </location>
</feature>
<protein>
    <submittedName>
        <fullName evidence="3">Uncharacterized protein</fullName>
    </submittedName>
</protein>
<dbReference type="Proteomes" id="UP000780801">
    <property type="component" value="Unassembled WGS sequence"/>
</dbReference>
<organism evidence="3 4">
    <name type="scientific">Lunasporangiospora selenospora</name>
    <dbReference type="NCBI Taxonomy" id="979761"/>
    <lineage>
        <taxon>Eukaryota</taxon>
        <taxon>Fungi</taxon>
        <taxon>Fungi incertae sedis</taxon>
        <taxon>Mucoromycota</taxon>
        <taxon>Mortierellomycotina</taxon>
        <taxon>Mortierellomycetes</taxon>
        <taxon>Mortierellales</taxon>
        <taxon>Mortierellaceae</taxon>
        <taxon>Lunasporangiospora</taxon>
    </lineage>
</organism>
<feature type="region of interest" description="Disordered" evidence="1">
    <location>
        <begin position="84"/>
        <end position="237"/>
    </location>
</feature>
<feature type="signal peptide" evidence="2">
    <location>
        <begin position="1"/>
        <end position="20"/>
    </location>
</feature>
<reference evidence="3" key="1">
    <citation type="journal article" date="2020" name="Fungal Divers.">
        <title>Resolving the Mortierellaceae phylogeny through synthesis of multi-gene phylogenetics and phylogenomics.</title>
        <authorList>
            <person name="Vandepol N."/>
            <person name="Liber J."/>
            <person name="Desiro A."/>
            <person name="Na H."/>
            <person name="Kennedy M."/>
            <person name="Barry K."/>
            <person name="Grigoriev I.V."/>
            <person name="Miller A.N."/>
            <person name="O'Donnell K."/>
            <person name="Stajich J.E."/>
            <person name="Bonito G."/>
        </authorList>
    </citation>
    <scope>NUCLEOTIDE SEQUENCE</scope>
    <source>
        <strain evidence="3">KOD1015</strain>
    </source>
</reference>
<sequence length="382" mass="43906">MKFILSAILASALLSTLTVADVHQNGHQAAFHLTPRHVQSQNHVGCKAANADHSHHRASHKKQRRDIEQALFEASSEQDQALDFHGKKSHHHHASAHHHSKSHHKKNNGHKGSKRQQHHHHQHVKRELNLHRKKSSSHHKAKGNCQNHVKRAENEDLTLGLHRKNPSSGGCSKHPKRALDLHRKKSRKHRKIASSCGMKHSKRALDLHRKKTHGHQKHHSHSKHAKRALEEEQKSKKVDEAVDSELAFHRKISRNRKHLVLGGQPSKKLKGKKHHEKRHVPVPQDQQGMNVMYNNQEFTLYTPEEEPLIEAQDVHENVHRSSSKKVKAKHGKHLHQHHHKSSSKSVKAKHGKHLHQHHHKASSKSVKAKHGKHQHHHHHEKA</sequence>
<dbReference type="OrthoDB" id="2417468at2759"/>
<evidence type="ECO:0000313" key="3">
    <source>
        <dbReference type="EMBL" id="KAF9577094.1"/>
    </source>
</evidence>
<gene>
    <name evidence="3" type="ORF">BGW38_007916</name>
</gene>
<feature type="compositionally biased region" description="Basic residues" evidence="1">
    <location>
        <begin position="321"/>
        <end position="382"/>
    </location>
</feature>
<keyword evidence="4" id="KW-1185">Reference proteome</keyword>
<feature type="region of interest" description="Disordered" evidence="1">
    <location>
        <begin position="320"/>
        <end position="382"/>
    </location>
</feature>
<feature type="compositionally biased region" description="Basic and acidic residues" evidence="1">
    <location>
        <begin position="227"/>
        <end position="237"/>
    </location>
</feature>
<feature type="compositionally biased region" description="Basic residues" evidence="1">
    <location>
        <begin position="208"/>
        <end position="226"/>
    </location>
</feature>
<evidence type="ECO:0000256" key="1">
    <source>
        <dbReference type="SAM" id="MobiDB-lite"/>
    </source>
</evidence>
<evidence type="ECO:0000256" key="2">
    <source>
        <dbReference type="SAM" id="SignalP"/>
    </source>
</evidence>
<proteinExistence type="predicted"/>
<keyword evidence="2" id="KW-0732">Signal</keyword>
<accession>A0A9P6FKU6</accession>
<dbReference type="AlphaFoldDB" id="A0A9P6FKU6"/>
<dbReference type="EMBL" id="JAABOA010005309">
    <property type="protein sequence ID" value="KAF9577094.1"/>
    <property type="molecule type" value="Genomic_DNA"/>
</dbReference>
<evidence type="ECO:0000313" key="4">
    <source>
        <dbReference type="Proteomes" id="UP000780801"/>
    </source>
</evidence>
<comment type="caution">
    <text evidence="3">The sequence shown here is derived from an EMBL/GenBank/DDBJ whole genome shotgun (WGS) entry which is preliminary data.</text>
</comment>
<feature type="chain" id="PRO_5040237068" evidence="2">
    <location>
        <begin position="21"/>
        <end position="382"/>
    </location>
</feature>
<feature type="compositionally biased region" description="Basic residues" evidence="1">
    <location>
        <begin position="131"/>
        <end position="142"/>
    </location>
</feature>